<dbReference type="PANTHER" id="PTHR22811">
    <property type="entry name" value="TRANSMEMBRANE EMP24 DOMAIN-CONTAINING PROTEIN"/>
    <property type="match status" value="1"/>
</dbReference>
<keyword evidence="12" id="KW-1185">Reference proteome</keyword>
<reference evidence="11 12" key="1">
    <citation type="submission" date="2019-04" db="EMBL/GenBank/DDBJ databases">
        <title>Annotation for the trematode Fasciola gigantica.</title>
        <authorList>
            <person name="Choi Y.-J."/>
        </authorList>
    </citation>
    <scope>NUCLEOTIDE SEQUENCE [LARGE SCALE GENOMIC DNA]</scope>
    <source>
        <strain evidence="11">Uganda_cow_1</strain>
    </source>
</reference>
<dbReference type="AlphaFoldDB" id="A0A504YPF8"/>
<dbReference type="Proteomes" id="UP000316759">
    <property type="component" value="Unassembled WGS sequence"/>
</dbReference>
<comment type="similarity">
    <text evidence="2">Belongs to the EMP24/GP25L family.</text>
</comment>
<feature type="transmembrane region" description="Helical" evidence="9">
    <location>
        <begin position="361"/>
        <end position="382"/>
    </location>
</feature>
<dbReference type="STRING" id="46835.A0A504YPF8"/>
<dbReference type="InterPro" id="IPR015720">
    <property type="entry name" value="Emp24-like"/>
</dbReference>
<feature type="domain" description="GOLD" evidence="10">
    <location>
        <begin position="168"/>
        <end position="277"/>
    </location>
</feature>
<evidence type="ECO:0000256" key="6">
    <source>
        <dbReference type="ARBA" id="ARBA00023136"/>
    </source>
</evidence>
<evidence type="ECO:0000256" key="4">
    <source>
        <dbReference type="ARBA" id="ARBA00022729"/>
    </source>
</evidence>
<dbReference type="Pfam" id="PF01105">
    <property type="entry name" value="EMP24_GP25L"/>
    <property type="match status" value="1"/>
</dbReference>
<dbReference type="EMBL" id="SUNJ01005068">
    <property type="protein sequence ID" value="TPP63922.1"/>
    <property type="molecule type" value="Genomic_DNA"/>
</dbReference>
<dbReference type="GO" id="GO:0012505">
    <property type="term" value="C:endomembrane system"/>
    <property type="evidence" value="ECO:0007669"/>
    <property type="project" value="UniProtKB-SubCell"/>
</dbReference>
<evidence type="ECO:0000256" key="1">
    <source>
        <dbReference type="ARBA" id="ARBA00004479"/>
    </source>
</evidence>
<evidence type="ECO:0000256" key="8">
    <source>
        <dbReference type="SAM" id="MobiDB-lite"/>
    </source>
</evidence>
<evidence type="ECO:0000313" key="11">
    <source>
        <dbReference type="EMBL" id="TPP63922.1"/>
    </source>
</evidence>
<dbReference type="PROSITE" id="PS50866">
    <property type="entry name" value="GOLD"/>
    <property type="match status" value="1"/>
</dbReference>
<comment type="caution">
    <text evidence="11">The sequence shown here is derived from an EMBL/GenBank/DDBJ whole genome shotgun (WGS) entry which is preliminary data.</text>
</comment>
<feature type="region of interest" description="Disordered" evidence="8">
    <location>
        <begin position="1"/>
        <end position="95"/>
    </location>
</feature>
<dbReference type="InterPro" id="IPR009038">
    <property type="entry name" value="GOLD_dom"/>
</dbReference>
<evidence type="ECO:0000256" key="7">
    <source>
        <dbReference type="ARBA" id="ARBA00037847"/>
    </source>
</evidence>
<accession>A0A504YPF8</accession>
<comment type="subcellular location">
    <subcellularLocation>
        <location evidence="7">Endomembrane system</location>
        <topology evidence="7">Single-pass membrane protein</topology>
    </subcellularLocation>
    <subcellularLocation>
        <location evidence="1">Membrane</location>
        <topology evidence="1">Single-pass type I membrane protein</topology>
    </subcellularLocation>
</comment>
<dbReference type="InterPro" id="IPR036598">
    <property type="entry name" value="GOLD_dom_sf"/>
</dbReference>
<gene>
    <name evidence="11" type="ORF">FGIG_01029</name>
</gene>
<dbReference type="SUPFAM" id="SSF101576">
    <property type="entry name" value="Supernatant protein factor (SPF), C-terminal domain"/>
    <property type="match status" value="1"/>
</dbReference>
<name>A0A504YPF8_FASGI</name>
<evidence type="ECO:0000256" key="2">
    <source>
        <dbReference type="ARBA" id="ARBA00007104"/>
    </source>
</evidence>
<protein>
    <recommendedName>
        <fullName evidence="10">GOLD domain-containing protein</fullName>
    </recommendedName>
</protein>
<organism evidence="11 12">
    <name type="scientific">Fasciola gigantica</name>
    <name type="common">Giant liver fluke</name>
    <dbReference type="NCBI Taxonomy" id="46835"/>
    <lineage>
        <taxon>Eukaryota</taxon>
        <taxon>Metazoa</taxon>
        <taxon>Spiralia</taxon>
        <taxon>Lophotrochozoa</taxon>
        <taxon>Platyhelminthes</taxon>
        <taxon>Trematoda</taxon>
        <taxon>Digenea</taxon>
        <taxon>Plagiorchiida</taxon>
        <taxon>Echinostomata</taxon>
        <taxon>Echinostomatoidea</taxon>
        <taxon>Fasciolidae</taxon>
        <taxon>Fasciola</taxon>
    </lineage>
</organism>
<evidence type="ECO:0000256" key="5">
    <source>
        <dbReference type="ARBA" id="ARBA00022989"/>
    </source>
</evidence>
<keyword evidence="4" id="KW-0732">Signal</keyword>
<evidence type="ECO:0000256" key="9">
    <source>
        <dbReference type="SAM" id="Phobius"/>
    </source>
</evidence>
<evidence type="ECO:0000259" key="10">
    <source>
        <dbReference type="PROSITE" id="PS50866"/>
    </source>
</evidence>
<dbReference type="SMART" id="SM01190">
    <property type="entry name" value="EMP24_GP25L"/>
    <property type="match status" value="1"/>
</dbReference>
<evidence type="ECO:0000313" key="12">
    <source>
        <dbReference type="Proteomes" id="UP000316759"/>
    </source>
</evidence>
<dbReference type="GO" id="GO:0016020">
    <property type="term" value="C:membrane"/>
    <property type="evidence" value="ECO:0007669"/>
    <property type="project" value="UniProtKB-SubCell"/>
</dbReference>
<sequence>MPTQAEGMSNQVPADQSVSPGMLSANQIHPSQVNDNFANQPLPPNVNVQNIPSDHVVVQPPNSHPGGGQPQAPVSFEGHPNQLPAAHTPAHIPRPVESVPHPGHLPVHQSVGGNGPVHEGVPVAPVPQQFAFHPDPSIPQFQGVPHHGEAPDVYNQFRHTHETNEPPRSRPHDENPPDEFVSMAIIVPSGSKNCYFYTPILDFIVYHQVIRGGGMDIGLRVVDPEGRNVISQRPSEDGKFSITVPSHFRMRPYAICFDNRKATFGEKYVSVMVDVDVNWDNPSEEDKKALDILRKRSFAGAHIPEMKREYIESWRTIDERVEGLYGRLHRIKLLQQRSNNFAAADKALMESNLSRVSSRSIVQVILMFGVATFQVILIRAFFDPNSRFYRIWFGKRSVAGARC</sequence>
<proteinExistence type="inferred from homology"/>
<feature type="compositionally biased region" description="Polar residues" evidence="8">
    <location>
        <begin position="1"/>
        <end position="38"/>
    </location>
</feature>
<evidence type="ECO:0000256" key="3">
    <source>
        <dbReference type="ARBA" id="ARBA00022692"/>
    </source>
</evidence>
<dbReference type="OrthoDB" id="5976732at2759"/>
<keyword evidence="6 9" id="KW-0472">Membrane</keyword>
<keyword evidence="3 9" id="KW-0812">Transmembrane</keyword>
<keyword evidence="5 9" id="KW-1133">Transmembrane helix</keyword>